<name>A0AAV2WFZ6_MYCNE</name>
<proteinExistence type="predicted"/>
<dbReference type="EMBL" id="LK021337">
    <property type="protein sequence ID" value="CDQ42871.1"/>
    <property type="molecule type" value="Genomic_DNA"/>
</dbReference>
<evidence type="ECO:0000313" key="3">
    <source>
        <dbReference type="Proteomes" id="UP000028864"/>
    </source>
</evidence>
<evidence type="ECO:0000256" key="1">
    <source>
        <dbReference type="SAM" id="MobiDB-lite"/>
    </source>
</evidence>
<reference evidence="2" key="1">
    <citation type="submission" date="2014-05" db="EMBL/GenBank/DDBJ databases">
        <authorList>
            <person name="Urmite Genomes"/>
        </authorList>
    </citation>
    <scope>NUCLEOTIDE SEQUENCE</scope>
    <source>
        <strain evidence="2">DSM 44074</strain>
    </source>
</reference>
<reference evidence="2" key="2">
    <citation type="submission" date="2015-09" db="EMBL/GenBank/DDBJ databases">
        <title>Draft genome sequence of Mycobacterium neoaurum DSM 44074.</title>
        <authorList>
            <person name="Croce O."/>
            <person name="Robert C."/>
            <person name="Raoult D."/>
            <person name="Drancourt M."/>
        </authorList>
    </citation>
    <scope>NUCLEOTIDE SEQUENCE</scope>
    <source>
        <strain evidence="2">DSM 44074</strain>
    </source>
</reference>
<accession>A0AAV2WFZ6</accession>
<feature type="compositionally biased region" description="Basic residues" evidence="1">
    <location>
        <begin position="1"/>
        <end position="17"/>
    </location>
</feature>
<feature type="region of interest" description="Disordered" evidence="1">
    <location>
        <begin position="1"/>
        <end position="21"/>
    </location>
</feature>
<dbReference type="AlphaFoldDB" id="A0AAV2WFZ6"/>
<gene>
    <name evidence="2" type="ORF">BN1047_00729</name>
</gene>
<organism evidence="2 3">
    <name type="scientific">Mycolicibacterium neoaurum</name>
    <name type="common">Mycobacterium neoaurum</name>
    <dbReference type="NCBI Taxonomy" id="1795"/>
    <lineage>
        <taxon>Bacteria</taxon>
        <taxon>Bacillati</taxon>
        <taxon>Actinomycetota</taxon>
        <taxon>Actinomycetes</taxon>
        <taxon>Mycobacteriales</taxon>
        <taxon>Mycobacteriaceae</taxon>
        <taxon>Mycolicibacterium</taxon>
    </lineage>
</organism>
<sequence>MVRMAGKYRRSGVRNPRRFGDVDNADARRMRTELDAIRARFPDHA</sequence>
<evidence type="ECO:0000313" key="2">
    <source>
        <dbReference type="EMBL" id="CDQ42871.1"/>
    </source>
</evidence>
<protein>
    <submittedName>
        <fullName evidence="2">Uncharacterized protein</fullName>
    </submittedName>
</protein>
<dbReference type="Proteomes" id="UP000028864">
    <property type="component" value="Unassembled WGS sequence"/>
</dbReference>